<dbReference type="InterPro" id="IPR013780">
    <property type="entry name" value="Glyco_hydro_b"/>
</dbReference>
<dbReference type="EMBL" id="WMIB01000006">
    <property type="protein sequence ID" value="MTH53458.1"/>
    <property type="molecule type" value="Genomic_DNA"/>
</dbReference>
<dbReference type="RefSeq" id="WP_155111983.1">
    <property type="nucleotide sequence ID" value="NZ_WMIB01000006.1"/>
</dbReference>
<dbReference type="Gene3D" id="2.60.40.10">
    <property type="entry name" value="Immunoglobulins"/>
    <property type="match status" value="1"/>
</dbReference>
<sequence>MKSKLRTTAVSALILTVLGMFILYLSISPKPSPEPQKRMAAQLEINKARFDPGETAAFSYQSGRRPKQRTAVIRYYHLDKQIDSQTIALKKGKTEWNWVPPTDDFKGYLAETRIDGKRHTIAIDVSSDWSRFPRYGFLSDFSAQAGTQSSEIIKDLNRYHVNGLQFYDWHYKHHDPLKKAGGTMQDSWQDIAGRQVSAETLKRYIEQAQSHGMKTMAYNLLYGSFEDAGPDGVKDEWRVYKDPRHETQDLHPLPKEWQSDVYLLDSGNREWQDYIIGRQNEVYSALPFDGWHIDQLGPRGEVYDYAGKQLQLEEGFDEFLHHAKSKAPEKSLVLNAVNQYGQKQTGTAPVDFMYTEVWDEYKEYGDLKRIIDENADYSGGKSTVLAAYMNYHLSKQQEGLFNTPGILLANSVIFSAGGAHLELGEHMLSSEYFPHDNLQADGGLKEKLTVYYDFLTAYQNLLRGSSMKETPLDIQSSPAVRNKPEKGSIWGFSKSSNERRMLHFINFTKANSLEWRDTGGTQAEPGKLERFEMTIKESRPVRKIWAASPDSRKAAPVPVHFTQKDGEVKLTLPSLNYWTMAIFEFEQ</sequence>
<comment type="caution">
    <text evidence="4">The sequence shown here is derived from an EMBL/GenBank/DDBJ whole genome shotgun (WGS) entry which is preliminary data.</text>
</comment>
<dbReference type="InterPro" id="IPR017853">
    <property type="entry name" value="GH"/>
</dbReference>
<evidence type="ECO:0000313" key="5">
    <source>
        <dbReference type="Proteomes" id="UP000434639"/>
    </source>
</evidence>
<keyword evidence="3" id="KW-0812">Transmembrane</keyword>
<dbReference type="Pfam" id="PF13199">
    <property type="entry name" value="Glyco_hydro_66"/>
    <property type="match status" value="1"/>
</dbReference>
<evidence type="ECO:0000256" key="3">
    <source>
        <dbReference type="SAM" id="Phobius"/>
    </source>
</evidence>
<dbReference type="Proteomes" id="UP000434639">
    <property type="component" value="Unassembled WGS sequence"/>
</dbReference>
<reference evidence="4 5" key="1">
    <citation type="journal article" date="2017" name="Int. J. Syst. Evol. Microbiol.">
        <title>Bacillus mangrovi sp. nov., isolated from a sediment sample from a mangrove forest.</title>
        <authorList>
            <person name="Gupta V."/>
            <person name="Singh P.K."/>
            <person name="Korpole S."/>
            <person name="Tanuku N.R.S."/>
            <person name="Pinnaka A.K."/>
        </authorList>
    </citation>
    <scope>NUCLEOTIDE SEQUENCE [LARGE SCALE GENOMIC DNA]</scope>
    <source>
        <strain evidence="4 5">KCTC 33872</strain>
    </source>
</reference>
<protein>
    <recommendedName>
        <fullName evidence="6">Cycloisomaltooligosaccharide glucanotransferase</fullName>
    </recommendedName>
</protein>
<dbReference type="Gene3D" id="2.60.40.1180">
    <property type="entry name" value="Golgi alpha-mannosidase II"/>
    <property type="match status" value="1"/>
</dbReference>
<dbReference type="CDD" id="cd14745">
    <property type="entry name" value="GH66"/>
    <property type="match status" value="1"/>
</dbReference>
<accession>A0A7X2V4X2</accession>
<evidence type="ECO:0000256" key="2">
    <source>
        <dbReference type="ARBA" id="ARBA00022729"/>
    </source>
</evidence>
<keyword evidence="3" id="KW-0472">Membrane</keyword>
<evidence type="ECO:0008006" key="6">
    <source>
        <dbReference type="Google" id="ProtNLM"/>
    </source>
</evidence>
<dbReference type="InterPro" id="IPR025092">
    <property type="entry name" value="Glyco_hydro_66"/>
</dbReference>
<dbReference type="AlphaFoldDB" id="A0A7X2V4X2"/>
<dbReference type="InterPro" id="IPR013783">
    <property type="entry name" value="Ig-like_fold"/>
</dbReference>
<evidence type="ECO:0000313" key="4">
    <source>
        <dbReference type="EMBL" id="MTH53458.1"/>
    </source>
</evidence>
<name>A0A7X2V4X2_9BACI</name>
<comment type="similarity">
    <text evidence="1">Belongs to the glycosyl hydrolase 66 family.</text>
</comment>
<organism evidence="4 5">
    <name type="scientific">Metabacillus mangrovi</name>
    <dbReference type="NCBI Taxonomy" id="1491830"/>
    <lineage>
        <taxon>Bacteria</taxon>
        <taxon>Bacillati</taxon>
        <taxon>Bacillota</taxon>
        <taxon>Bacilli</taxon>
        <taxon>Bacillales</taxon>
        <taxon>Bacillaceae</taxon>
        <taxon>Metabacillus</taxon>
    </lineage>
</organism>
<evidence type="ECO:0000256" key="1">
    <source>
        <dbReference type="ARBA" id="ARBA00010837"/>
    </source>
</evidence>
<dbReference type="Gene3D" id="3.20.20.80">
    <property type="entry name" value="Glycosidases"/>
    <property type="match status" value="1"/>
</dbReference>
<dbReference type="SUPFAM" id="SSF51445">
    <property type="entry name" value="(Trans)glycosidases"/>
    <property type="match status" value="1"/>
</dbReference>
<keyword evidence="3" id="KW-1133">Transmembrane helix</keyword>
<gene>
    <name evidence="4" type="ORF">GKZ89_08510</name>
</gene>
<feature type="transmembrane region" description="Helical" evidence="3">
    <location>
        <begin position="7"/>
        <end position="27"/>
    </location>
</feature>
<proteinExistence type="inferred from homology"/>
<dbReference type="OrthoDB" id="9778932at2"/>
<keyword evidence="2" id="KW-0732">Signal</keyword>
<keyword evidence="5" id="KW-1185">Reference proteome</keyword>